<keyword evidence="4" id="KW-0158">Chromosome</keyword>
<evidence type="ECO:0000256" key="7">
    <source>
        <dbReference type="ARBA" id="ARBA00023328"/>
    </source>
</evidence>
<comment type="similarity">
    <text evidence="3">Belongs to the CENP-K/MCM22 family.</text>
</comment>
<feature type="coiled-coil region" evidence="8">
    <location>
        <begin position="96"/>
        <end position="168"/>
    </location>
</feature>
<evidence type="ECO:0000256" key="2">
    <source>
        <dbReference type="ARBA" id="ARBA00004584"/>
    </source>
</evidence>
<dbReference type="GO" id="GO:0051382">
    <property type="term" value="P:kinetochore assembly"/>
    <property type="evidence" value="ECO:0007669"/>
    <property type="project" value="InterPro"/>
</dbReference>
<dbReference type="Pfam" id="PF11802">
    <property type="entry name" value="CENP-K"/>
    <property type="match status" value="1"/>
</dbReference>
<dbReference type="AlphaFoldDB" id="A0A6P8HU20"/>
<dbReference type="OrthoDB" id="9445768at2759"/>
<reference evidence="10" key="1">
    <citation type="submission" date="2025-08" db="UniProtKB">
        <authorList>
            <consortium name="RefSeq"/>
        </authorList>
    </citation>
    <scope>IDENTIFICATION</scope>
    <source>
        <tissue evidence="10">Tentacle</tissue>
    </source>
</reference>
<dbReference type="InParanoid" id="A0A6P8HU20"/>
<evidence type="ECO:0000256" key="8">
    <source>
        <dbReference type="SAM" id="Coils"/>
    </source>
</evidence>
<evidence type="ECO:0000256" key="6">
    <source>
        <dbReference type="ARBA" id="ARBA00023242"/>
    </source>
</evidence>
<name>A0A6P8HU20_ACTTE</name>
<accession>A0A6P8HU20</accession>
<dbReference type="InterPro" id="IPR020993">
    <property type="entry name" value="Centromere_CenpK"/>
</dbReference>
<evidence type="ECO:0000256" key="1">
    <source>
        <dbReference type="ARBA" id="ARBA00004123"/>
    </source>
</evidence>
<evidence type="ECO:0000256" key="5">
    <source>
        <dbReference type="ARBA" id="ARBA00023054"/>
    </source>
</evidence>
<evidence type="ECO:0000256" key="4">
    <source>
        <dbReference type="ARBA" id="ARBA00022454"/>
    </source>
</evidence>
<sequence>MEQFLKAKCEETWEKLYETHSRIQSKKNNYPPTGIDNNDDNDVLKAILRAKEKKLQAEITAMKNENIEVPEKEELLSEEELKQKLEERTSHLESTLSVIEMQKQDMMNELEREEEIFQQNLEIQKSIQRKIMQLENEKENVKSGNSQVRELEKKIRITEENLRDLLKKLGAFIKEHFPIPSPEDLKEKEKKLPPRQRVVDAAQKYSSFHELLEDLLNKMWQTPHDPYVKIQPNHWPPYIELLLRCGIALRHQHDCNLIKLESFQA</sequence>
<dbReference type="Proteomes" id="UP000515163">
    <property type="component" value="Unplaced"/>
</dbReference>
<evidence type="ECO:0000313" key="10">
    <source>
        <dbReference type="RefSeq" id="XP_031558896.1"/>
    </source>
</evidence>
<keyword evidence="7" id="KW-0137">Centromere</keyword>
<evidence type="ECO:0000313" key="9">
    <source>
        <dbReference type="Proteomes" id="UP000515163"/>
    </source>
</evidence>
<dbReference type="PANTHER" id="PTHR14401:SF6">
    <property type="entry name" value="CENTROMERE PROTEIN K"/>
    <property type="match status" value="1"/>
</dbReference>
<dbReference type="RefSeq" id="XP_031558896.1">
    <property type="nucleotide sequence ID" value="XM_031703036.1"/>
</dbReference>
<dbReference type="GO" id="GO:0000070">
    <property type="term" value="P:mitotic sister chromatid segregation"/>
    <property type="evidence" value="ECO:0007669"/>
    <property type="project" value="TreeGrafter"/>
</dbReference>
<keyword evidence="6" id="KW-0539">Nucleus</keyword>
<dbReference type="PANTHER" id="PTHR14401">
    <property type="entry name" value="CENTROMERE PROTEIN K"/>
    <property type="match status" value="1"/>
</dbReference>
<dbReference type="GO" id="GO:0000775">
    <property type="term" value="C:chromosome, centromeric region"/>
    <property type="evidence" value="ECO:0007669"/>
    <property type="project" value="UniProtKB-SubCell"/>
</dbReference>
<comment type="subcellular location">
    <subcellularLocation>
        <location evidence="2">Chromosome</location>
        <location evidence="2">Centromere</location>
    </subcellularLocation>
    <subcellularLocation>
        <location evidence="1">Nucleus</location>
    </subcellularLocation>
</comment>
<dbReference type="GeneID" id="116295264"/>
<proteinExistence type="inferred from homology"/>
<organism evidence="9 10">
    <name type="scientific">Actinia tenebrosa</name>
    <name type="common">Australian red waratah sea anemone</name>
    <dbReference type="NCBI Taxonomy" id="6105"/>
    <lineage>
        <taxon>Eukaryota</taxon>
        <taxon>Metazoa</taxon>
        <taxon>Cnidaria</taxon>
        <taxon>Anthozoa</taxon>
        <taxon>Hexacorallia</taxon>
        <taxon>Actiniaria</taxon>
        <taxon>Actiniidae</taxon>
        <taxon>Actinia</taxon>
    </lineage>
</organism>
<dbReference type="GO" id="GO:0005634">
    <property type="term" value="C:nucleus"/>
    <property type="evidence" value="ECO:0007669"/>
    <property type="project" value="UniProtKB-SubCell"/>
</dbReference>
<dbReference type="KEGG" id="aten:116295264"/>
<protein>
    <submittedName>
        <fullName evidence="10">Centromere protein K-like</fullName>
    </submittedName>
</protein>
<evidence type="ECO:0000256" key="3">
    <source>
        <dbReference type="ARBA" id="ARBA00005795"/>
    </source>
</evidence>
<gene>
    <name evidence="10" type="primary">LOC116295264</name>
</gene>
<keyword evidence="9" id="KW-1185">Reference proteome</keyword>
<keyword evidence="5 8" id="KW-0175">Coiled coil</keyword>
<dbReference type="FunCoup" id="A0A6P8HU20">
    <property type="interactions" value="1158"/>
</dbReference>